<dbReference type="RefSeq" id="WP_014960417.1">
    <property type="nucleotide sequence ID" value="NC_018649.1"/>
</dbReference>
<dbReference type="PATRIC" id="fig|1048260.3.peg.723"/>
<dbReference type="SUPFAM" id="SSF54001">
    <property type="entry name" value="Cysteine proteinases"/>
    <property type="match status" value="1"/>
</dbReference>
<dbReference type="EMBL" id="CP002919">
    <property type="protein sequence ID" value="AFS52907.1"/>
    <property type="molecule type" value="Genomic_DNA"/>
</dbReference>
<reference evidence="1 2" key="1">
    <citation type="journal article" date="2011" name="J. Microbiol.">
        <title>Complete genome of Leptospirillum ferriphilum ML-04 provides insight into its physiology and environmental adaptation.</title>
        <authorList>
            <person name="Mi S."/>
            <person name="Song J."/>
            <person name="Lin J."/>
            <person name="Che Y."/>
            <person name="Zheng H."/>
            <person name="Lin J."/>
        </authorList>
    </citation>
    <scope>NUCLEOTIDE SEQUENCE [LARGE SCALE GENOMIC DNA]</scope>
    <source>
        <strain evidence="1 2">ML-04</strain>
    </source>
</reference>
<dbReference type="HOGENOM" id="CLU_146053_0_0_0"/>
<dbReference type="Gene3D" id="3.90.1720.10">
    <property type="entry name" value="endopeptidase domain like (from Nostoc punctiforme)"/>
    <property type="match status" value="1"/>
</dbReference>
<dbReference type="STRING" id="1048260.LFML04_0672"/>
<dbReference type="KEGG" id="lfi:LFML04_0672"/>
<dbReference type="Proteomes" id="UP000006177">
    <property type="component" value="Chromosome"/>
</dbReference>
<accession>J9ZB12</accession>
<name>J9ZB12_LEPFM</name>
<dbReference type="InterPro" id="IPR038765">
    <property type="entry name" value="Papain-like_cys_pep_sf"/>
</dbReference>
<gene>
    <name evidence="1" type="ordered locus">LFML04_0672</name>
</gene>
<evidence type="ECO:0000313" key="2">
    <source>
        <dbReference type="Proteomes" id="UP000006177"/>
    </source>
</evidence>
<organism evidence="1 2">
    <name type="scientific">Leptospirillum ferriphilum (strain ML-04)</name>
    <dbReference type="NCBI Taxonomy" id="1048260"/>
    <lineage>
        <taxon>Bacteria</taxon>
        <taxon>Pseudomonadati</taxon>
        <taxon>Nitrospirota</taxon>
        <taxon>Nitrospiria</taxon>
        <taxon>Nitrospirales</taxon>
        <taxon>Nitrospiraceae</taxon>
        <taxon>Leptospirillum</taxon>
    </lineage>
</organism>
<proteinExistence type="predicted"/>
<dbReference type="AlphaFoldDB" id="J9ZB12"/>
<protein>
    <submittedName>
        <fullName evidence="1">Uncharacterized protein</fullName>
    </submittedName>
</protein>
<evidence type="ECO:0000313" key="1">
    <source>
        <dbReference type="EMBL" id="AFS52907.1"/>
    </source>
</evidence>
<sequence>MTRVWLRFVTEPAFSSWVIRTATWSDWSHVDFVLTNGNFLGARFSGGVQSRSHDYLTPSKFCYASVQVADIRKVLGWATGQIGKPYDWRAILGFGFRRDWHDPGQWFCSELVAEAFRKMDAPIVDDQSYRVTPQDDYESVRVQKEPIGSVPSWIRAMGHSF</sequence>